<reference evidence="2 3" key="1">
    <citation type="submission" date="2021-06" db="EMBL/GenBank/DDBJ databases">
        <title>Caerostris extrusa draft genome.</title>
        <authorList>
            <person name="Kono N."/>
            <person name="Arakawa K."/>
        </authorList>
    </citation>
    <scope>NUCLEOTIDE SEQUENCE [LARGE SCALE GENOMIC DNA]</scope>
</reference>
<dbReference type="EMBL" id="BPLR01018093">
    <property type="protein sequence ID" value="GIY96830.1"/>
    <property type="molecule type" value="Genomic_DNA"/>
</dbReference>
<keyword evidence="1" id="KW-0732">Signal</keyword>
<dbReference type="Proteomes" id="UP001054945">
    <property type="component" value="Unassembled WGS sequence"/>
</dbReference>
<feature type="signal peptide" evidence="1">
    <location>
        <begin position="1"/>
        <end position="20"/>
    </location>
</feature>
<feature type="chain" id="PRO_5043495479" description="Secreted protein" evidence="1">
    <location>
        <begin position="21"/>
        <end position="100"/>
    </location>
</feature>
<evidence type="ECO:0000256" key="1">
    <source>
        <dbReference type="SAM" id="SignalP"/>
    </source>
</evidence>
<name>A0AAV4XRM3_CAEEX</name>
<sequence>MAFVLLKAMELAASAVVAYAGSRKPAVHCHDFGKPPYPAVPAHCCFHKPCVTANDHLSFLYGLVTFPCRISWQKCLSNVVNVVRSVTNRSFTTLAACKTT</sequence>
<organism evidence="2 3">
    <name type="scientific">Caerostris extrusa</name>
    <name type="common">Bark spider</name>
    <name type="synonym">Caerostris bankana</name>
    <dbReference type="NCBI Taxonomy" id="172846"/>
    <lineage>
        <taxon>Eukaryota</taxon>
        <taxon>Metazoa</taxon>
        <taxon>Ecdysozoa</taxon>
        <taxon>Arthropoda</taxon>
        <taxon>Chelicerata</taxon>
        <taxon>Arachnida</taxon>
        <taxon>Araneae</taxon>
        <taxon>Araneomorphae</taxon>
        <taxon>Entelegynae</taxon>
        <taxon>Araneoidea</taxon>
        <taxon>Araneidae</taxon>
        <taxon>Caerostris</taxon>
    </lineage>
</organism>
<gene>
    <name evidence="2" type="ORF">CEXT_159041</name>
</gene>
<accession>A0AAV4XRM3</accession>
<keyword evidence="3" id="KW-1185">Reference proteome</keyword>
<dbReference type="AlphaFoldDB" id="A0AAV4XRM3"/>
<protein>
    <recommendedName>
        <fullName evidence="4">Secreted protein</fullName>
    </recommendedName>
</protein>
<evidence type="ECO:0008006" key="4">
    <source>
        <dbReference type="Google" id="ProtNLM"/>
    </source>
</evidence>
<proteinExistence type="predicted"/>
<comment type="caution">
    <text evidence="2">The sequence shown here is derived from an EMBL/GenBank/DDBJ whole genome shotgun (WGS) entry which is preliminary data.</text>
</comment>
<evidence type="ECO:0000313" key="3">
    <source>
        <dbReference type="Proteomes" id="UP001054945"/>
    </source>
</evidence>
<evidence type="ECO:0000313" key="2">
    <source>
        <dbReference type="EMBL" id="GIY96830.1"/>
    </source>
</evidence>